<dbReference type="SUPFAM" id="SSF51905">
    <property type="entry name" value="FAD/NAD(P)-binding domain"/>
    <property type="match status" value="1"/>
</dbReference>
<dbReference type="Pfam" id="PF01494">
    <property type="entry name" value="FAD_binding_3"/>
    <property type="match status" value="1"/>
</dbReference>
<evidence type="ECO:0000313" key="9">
    <source>
        <dbReference type="EMBL" id="PFG41990.1"/>
    </source>
</evidence>
<protein>
    <submittedName>
        <fullName evidence="9">Phenol 2-monooxygenase</fullName>
    </submittedName>
</protein>
<dbReference type="InterPro" id="IPR036249">
    <property type="entry name" value="Thioredoxin-like_sf"/>
</dbReference>
<gene>
    <name evidence="9" type="ORF">ATJ88_0640</name>
</gene>
<dbReference type="GO" id="GO:0071949">
    <property type="term" value="F:FAD binding"/>
    <property type="evidence" value="ECO:0007669"/>
    <property type="project" value="InterPro"/>
</dbReference>
<dbReference type="Gene3D" id="3.50.50.60">
    <property type="entry name" value="FAD/NAD(P)-binding domain"/>
    <property type="match status" value="1"/>
</dbReference>
<dbReference type="InterPro" id="IPR038220">
    <property type="entry name" value="PHOX_C_sf"/>
</dbReference>
<dbReference type="SUPFAM" id="SSF52833">
    <property type="entry name" value="Thioredoxin-like"/>
    <property type="match status" value="1"/>
</dbReference>
<dbReference type="InterPro" id="IPR012941">
    <property type="entry name" value="Phe_hydrox_C_dim_dom"/>
</dbReference>
<evidence type="ECO:0000256" key="2">
    <source>
        <dbReference type="ARBA" id="ARBA00007801"/>
    </source>
</evidence>
<feature type="region of interest" description="Disordered" evidence="6">
    <location>
        <begin position="1"/>
        <end position="26"/>
    </location>
</feature>
<evidence type="ECO:0000259" key="8">
    <source>
        <dbReference type="Pfam" id="PF07976"/>
    </source>
</evidence>
<dbReference type="Gene3D" id="3.40.30.20">
    <property type="match status" value="1"/>
</dbReference>
<dbReference type="PANTHER" id="PTHR43004:SF19">
    <property type="entry name" value="BINDING MONOOXYGENASE, PUTATIVE (JCVI)-RELATED"/>
    <property type="match status" value="1"/>
</dbReference>
<evidence type="ECO:0000256" key="5">
    <source>
        <dbReference type="ARBA" id="ARBA00023002"/>
    </source>
</evidence>
<dbReference type="SUPFAM" id="SSF54373">
    <property type="entry name" value="FAD-linked reductases, C-terminal domain"/>
    <property type="match status" value="1"/>
</dbReference>
<evidence type="ECO:0000256" key="4">
    <source>
        <dbReference type="ARBA" id="ARBA00022827"/>
    </source>
</evidence>
<keyword evidence="4" id="KW-0274">FAD</keyword>
<feature type="domain" description="Phenol hydroxylase-like C-terminal dimerisation" evidence="8">
    <location>
        <begin position="438"/>
        <end position="629"/>
    </location>
</feature>
<organism evidence="9 10">
    <name type="scientific">Isoptericola jiangsuensis</name>
    <dbReference type="NCBI Taxonomy" id="548579"/>
    <lineage>
        <taxon>Bacteria</taxon>
        <taxon>Bacillati</taxon>
        <taxon>Actinomycetota</taxon>
        <taxon>Actinomycetes</taxon>
        <taxon>Micrococcales</taxon>
        <taxon>Promicromonosporaceae</taxon>
        <taxon>Isoptericola</taxon>
    </lineage>
</organism>
<dbReference type="Gene3D" id="3.30.9.10">
    <property type="entry name" value="D-Amino Acid Oxidase, subunit A, domain 2"/>
    <property type="match status" value="1"/>
</dbReference>
<dbReference type="InterPro" id="IPR036188">
    <property type="entry name" value="FAD/NAD-bd_sf"/>
</dbReference>
<keyword evidence="5" id="KW-0560">Oxidoreductase</keyword>
<keyword evidence="3" id="KW-0285">Flavoprotein</keyword>
<name>A0A2A9EUM3_9MICO</name>
<dbReference type="PANTHER" id="PTHR43004">
    <property type="entry name" value="TRK SYSTEM POTASSIUM UPTAKE PROTEIN"/>
    <property type="match status" value="1"/>
</dbReference>
<evidence type="ECO:0000256" key="6">
    <source>
        <dbReference type="SAM" id="MobiDB-lite"/>
    </source>
</evidence>
<keyword evidence="9" id="KW-0503">Monooxygenase</keyword>
<dbReference type="InterPro" id="IPR002938">
    <property type="entry name" value="FAD-bd"/>
</dbReference>
<dbReference type="CDD" id="cd02979">
    <property type="entry name" value="PHOX_C"/>
    <property type="match status" value="1"/>
</dbReference>
<comment type="caution">
    <text evidence="9">The sequence shown here is derived from an EMBL/GenBank/DDBJ whole genome shotgun (WGS) entry which is preliminary data.</text>
</comment>
<dbReference type="PRINTS" id="PR00420">
    <property type="entry name" value="RNGMNOXGNASE"/>
</dbReference>
<comment type="similarity">
    <text evidence="2">Belongs to the PheA/TfdB FAD monooxygenase family.</text>
</comment>
<comment type="cofactor">
    <cofactor evidence="1">
        <name>FAD</name>
        <dbReference type="ChEBI" id="CHEBI:57692"/>
    </cofactor>
</comment>
<keyword evidence="10" id="KW-1185">Reference proteome</keyword>
<dbReference type="EMBL" id="PDJJ01000001">
    <property type="protein sequence ID" value="PFG41990.1"/>
    <property type="molecule type" value="Genomic_DNA"/>
</dbReference>
<dbReference type="OrthoDB" id="4246007at2"/>
<evidence type="ECO:0000259" key="7">
    <source>
        <dbReference type="Pfam" id="PF01494"/>
    </source>
</evidence>
<dbReference type="Pfam" id="PF07976">
    <property type="entry name" value="Phe_hydrox_dim"/>
    <property type="match status" value="1"/>
</dbReference>
<dbReference type="InterPro" id="IPR050641">
    <property type="entry name" value="RIFMO-like"/>
</dbReference>
<evidence type="ECO:0000313" key="10">
    <source>
        <dbReference type="Proteomes" id="UP000224130"/>
    </source>
</evidence>
<evidence type="ECO:0000256" key="3">
    <source>
        <dbReference type="ARBA" id="ARBA00022630"/>
    </source>
</evidence>
<feature type="domain" description="FAD-binding" evidence="7">
    <location>
        <begin position="33"/>
        <end position="401"/>
    </location>
</feature>
<evidence type="ECO:0000256" key="1">
    <source>
        <dbReference type="ARBA" id="ARBA00001974"/>
    </source>
</evidence>
<dbReference type="RefSeq" id="WP_098462577.1">
    <property type="nucleotide sequence ID" value="NZ_PDJJ01000001.1"/>
</dbReference>
<proteinExistence type="inferred from homology"/>
<accession>A0A2A9EUM3</accession>
<dbReference type="NCBIfam" id="NF006144">
    <property type="entry name" value="PRK08294.1"/>
    <property type="match status" value="1"/>
</dbReference>
<dbReference type="AlphaFoldDB" id="A0A2A9EUM3"/>
<dbReference type="GO" id="GO:0016709">
    <property type="term" value="F:oxidoreductase activity, acting on paired donors, with incorporation or reduction of molecular oxygen, NAD(P)H as one donor, and incorporation of one atom of oxygen"/>
    <property type="evidence" value="ECO:0007669"/>
    <property type="project" value="UniProtKB-ARBA"/>
</dbReference>
<reference evidence="9 10" key="1">
    <citation type="submission" date="2017-10" db="EMBL/GenBank/DDBJ databases">
        <title>Sequencing the genomes of 1000 actinobacteria strains.</title>
        <authorList>
            <person name="Klenk H.-P."/>
        </authorList>
    </citation>
    <scope>NUCLEOTIDE SEQUENCE [LARGE SCALE GENOMIC DNA]</scope>
    <source>
        <strain evidence="9 10">DSM 21863</strain>
    </source>
</reference>
<dbReference type="Proteomes" id="UP000224130">
    <property type="component" value="Unassembled WGS sequence"/>
</dbReference>
<sequence>MQFHHHGYVSGDPRVQEAAGTGVDRPHELPEAMDVLVVGSGPAGMLLAAQMSQFPQISTRVIERREGRLERGQADGIQPRSVETFQAFGFAEQIVAEAFNIAYMNFWGPDPADPAKIVRTARTQDYALQISEFPHLIVNQARVLDYFADAAVRAPGRLVPDYGVEFLGLTVHESGEHPVEVRVRHVAGARSGQERTVRAKYVVGCDGARSGVREAIGRRHVGRFAAHAWGVMDVLVDTDFPDWRVKCAINSAAGNILHIPREGGYLSRMYIDLGEVPEGDNHEVRHTPLDEVIRRANQIMHPYSIDVRDVAWHSIYEVGHRVTDKFDDVLPGSDRPPRVFLTGDACHTHSAKAGQGMNVSMQDGFNLGWKLGHVLSGLSPASLLETYSAERMPVAQQLIDFDREWSALMARKPEEISDPQELARYYLGTAEFPSGFMTRYGASMIVADRSGTTVCEGFPVGKRFRSAPVSRVCDGNVVHLGHHARADGRWRVYVFADAQPPGAGSAVADWAAWAASPGSPLSRFTPPDADVDAVFDVKVIYQQRHEDVDVALVPDLFRPATGPLGLTDWEKVYAAGPSAWNDVDVFAERGVDRDGAVVLVRPDQYVAAVLPLPATDELTRFLDGVMIDRSTGHDPRTA</sequence>